<sequence>MTKQKILIADDEPLARERLKRLAESLPEYRVCGEAGDGDTALARVAELHPDILLLDIRMPGLDGMEVAARLSQINNPPAIIFCTAYDSYAIRAFDVQAIAYLLKPVRKDALAEALARAGRVNRVQLQALSSQAFATGEFPGSPAGNPANMNPGDDEQLPVRTHRGTELIDIAGIRYCQADQKYVTIHHTRGETVSDYTLKELENAYPRQLLRIHRNTLVGVRFIQALKRTPEGHNLVVLRDDLGELQASRRHTSNVRHWLQGQQPGG</sequence>
<dbReference type="PROSITE" id="PS50110">
    <property type="entry name" value="RESPONSE_REGULATORY"/>
    <property type="match status" value="1"/>
</dbReference>
<dbReference type="PANTHER" id="PTHR48111:SF3">
    <property type="entry name" value="TRANSCRIPTIONAL REGULATORY PROTEIN BTSR"/>
    <property type="match status" value="1"/>
</dbReference>
<dbReference type="Gene3D" id="2.40.50.1020">
    <property type="entry name" value="LytTr DNA-binding domain"/>
    <property type="match status" value="1"/>
</dbReference>
<feature type="domain" description="Response regulatory" evidence="4">
    <location>
        <begin position="5"/>
        <end position="119"/>
    </location>
</feature>
<evidence type="ECO:0000256" key="2">
    <source>
        <dbReference type="ARBA" id="ARBA00023125"/>
    </source>
</evidence>
<organism evidence="6 7">
    <name type="scientific">Marinobacter aromaticivorans</name>
    <dbReference type="NCBI Taxonomy" id="1494078"/>
    <lineage>
        <taxon>Bacteria</taxon>
        <taxon>Pseudomonadati</taxon>
        <taxon>Pseudomonadota</taxon>
        <taxon>Gammaproteobacteria</taxon>
        <taxon>Pseudomonadales</taxon>
        <taxon>Marinobacteraceae</taxon>
        <taxon>Marinobacter</taxon>
    </lineage>
</organism>
<dbReference type="SMART" id="SM00850">
    <property type="entry name" value="LytTR"/>
    <property type="match status" value="1"/>
</dbReference>
<evidence type="ECO:0000256" key="1">
    <source>
        <dbReference type="ARBA" id="ARBA00023012"/>
    </source>
</evidence>
<dbReference type="RefSeq" id="WP_188437675.1">
    <property type="nucleotide sequence ID" value="NZ_JBHTBD010000002.1"/>
</dbReference>
<dbReference type="PROSITE" id="PS50930">
    <property type="entry name" value="HTH_LYTTR"/>
    <property type="match status" value="1"/>
</dbReference>
<protein>
    <submittedName>
        <fullName evidence="6">LytR/AlgR family response regulator transcription factor</fullName>
    </submittedName>
</protein>
<dbReference type="Pfam" id="PF00072">
    <property type="entry name" value="Response_reg"/>
    <property type="match status" value="1"/>
</dbReference>
<evidence type="ECO:0000259" key="5">
    <source>
        <dbReference type="PROSITE" id="PS50930"/>
    </source>
</evidence>
<accession>A0ABW2IV73</accession>
<reference evidence="7" key="1">
    <citation type="journal article" date="2019" name="Int. J. Syst. Evol. Microbiol.">
        <title>The Global Catalogue of Microorganisms (GCM) 10K type strain sequencing project: providing services to taxonomists for standard genome sequencing and annotation.</title>
        <authorList>
            <consortium name="The Broad Institute Genomics Platform"/>
            <consortium name="The Broad Institute Genome Sequencing Center for Infectious Disease"/>
            <person name="Wu L."/>
            <person name="Ma J."/>
        </authorList>
    </citation>
    <scope>NUCLEOTIDE SEQUENCE [LARGE SCALE GENOMIC DNA]</scope>
    <source>
        <strain evidence="7">CCUG 60559</strain>
    </source>
</reference>
<dbReference type="EMBL" id="JBHTBD010000002">
    <property type="protein sequence ID" value="MFC7294949.1"/>
    <property type="molecule type" value="Genomic_DNA"/>
</dbReference>
<comment type="caution">
    <text evidence="6">The sequence shown here is derived from an EMBL/GenBank/DDBJ whole genome shotgun (WGS) entry which is preliminary data.</text>
</comment>
<dbReference type="Proteomes" id="UP001596506">
    <property type="component" value="Unassembled WGS sequence"/>
</dbReference>
<keyword evidence="3" id="KW-0597">Phosphoprotein</keyword>
<feature type="modified residue" description="4-aspartylphosphate" evidence="3">
    <location>
        <position position="56"/>
    </location>
</feature>
<dbReference type="InterPro" id="IPR007492">
    <property type="entry name" value="LytTR_DNA-bd_dom"/>
</dbReference>
<evidence type="ECO:0000256" key="3">
    <source>
        <dbReference type="PROSITE-ProRule" id="PRU00169"/>
    </source>
</evidence>
<evidence type="ECO:0000313" key="6">
    <source>
        <dbReference type="EMBL" id="MFC7294949.1"/>
    </source>
</evidence>
<dbReference type="InterPro" id="IPR001789">
    <property type="entry name" value="Sig_transdc_resp-reg_receiver"/>
</dbReference>
<evidence type="ECO:0000313" key="7">
    <source>
        <dbReference type="Proteomes" id="UP001596506"/>
    </source>
</evidence>
<proteinExistence type="predicted"/>
<evidence type="ECO:0000259" key="4">
    <source>
        <dbReference type="PROSITE" id="PS50110"/>
    </source>
</evidence>
<dbReference type="CDD" id="cd17532">
    <property type="entry name" value="REC_LytTR_AlgR-like"/>
    <property type="match status" value="1"/>
</dbReference>
<name>A0ABW2IV73_9GAMM</name>
<dbReference type="InterPro" id="IPR039420">
    <property type="entry name" value="WalR-like"/>
</dbReference>
<dbReference type="SUPFAM" id="SSF52172">
    <property type="entry name" value="CheY-like"/>
    <property type="match status" value="1"/>
</dbReference>
<keyword evidence="2" id="KW-0238">DNA-binding</keyword>
<dbReference type="Gene3D" id="3.40.50.2300">
    <property type="match status" value="1"/>
</dbReference>
<gene>
    <name evidence="6" type="ORF">ACFQQA_09450</name>
</gene>
<dbReference type="InterPro" id="IPR011006">
    <property type="entry name" value="CheY-like_superfamily"/>
</dbReference>
<dbReference type="Pfam" id="PF04397">
    <property type="entry name" value="LytTR"/>
    <property type="match status" value="1"/>
</dbReference>
<dbReference type="PANTHER" id="PTHR48111">
    <property type="entry name" value="REGULATOR OF RPOS"/>
    <property type="match status" value="1"/>
</dbReference>
<keyword evidence="1" id="KW-0902">Two-component regulatory system</keyword>
<feature type="domain" description="HTH LytTR-type" evidence="5">
    <location>
        <begin position="158"/>
        <end position="262"/>
    </location>
</feature>
<keyword evidence="7" id="KW-1185">Reference proteome</keyword>
<dbReference type="SMART" id="SM00448">
    <property type="entry name" value="REC"/>
    <property type="match status" value="1"/>
</dbReference>